<feature type="transmembrane region" description="Helical" evidence="6">
    <location>
        <begin position="140"/>
        <end position="161"/>
    </location>
</feature>
<dbReference type="GO" id="GO:0005886">
    <property type="term" value="C:plasma membrane"/>
    <property type="evidence" value="ECO:0007669"/>
    <property type="project" value="UniProtKB-SubCell"/>
</dbReference>
<feature type="transmembrane region" description="Helical" evidence="6">
    <location>
        <begin position="321"/>
        <end position="344"/>
    </location>
</feature>
<evidence type="ECO:0000313" key="7">
    <source>
        <dbReference type="EMBL" id="SIT48220.1"/>
    </source>
</evidence>
<keyword evidence="4 6" id="KW-1133">Transmembrane helix</keyword>
<evidence type="ECO:0000256" key="4">
    <source>
        <dbReference type="ARBA" id="ARBA00022989"/>
    </source>
</evidence>
<feature type="transmembrane region" description="Helical" evidence="6">
    <location>
        <begin position="409"/>
        <end position="432"/>
    </location>
</feature>
<gene>
    <name evidence="7" type="ORF">BN2476_630059</name>
</gene>
<proteinExistence type="predicted"/>
<reference evidence="7" key="1">
    <citation type="submission" date="2016-12" db="EMBL/GenBank/DDBJ databases">
        <authorList>
            <person name="Moulin L."/>
        </authorList>
    </citation>
    <scope>NUCLEOTIDE SEQUENCE [LARGE SCALE GENOMIC DNA]</scope>
    <source>
        <strain evidence="7">STM 7183</strain>
    </source>
</reference>
<keyword evidence="8" id="KW-1185">Reference proteome</keyword>
<dbReference type="InterPro" id="IPR050833">
    <property type="entry name" value="Poly_Biosynth_Transport"/>
</dbReference>
<dbReference type="EMBL" id="CYGY02000063">
    <property type="protein sequence ID" value="SIT48220.1"/>
    <property type="molecule type" value="Genomic_DNA"/>
</dbReference>
<feature type="transmembrane region" description="Helical" evidence="6">
    <location>
        <begin position="189"/>
        <end position="217"/>
    </location>
</feature>
<dbReference type="PANTHER" id="PTHR30250">
    <property type="entry name" value="PST FAMILY PREDICTED COLANIC ACID TRANSPORTER"/>
    <property type="match status" value="1"/>
</dbReference>
<dbReference type="Proteomes" id="UP000195569">
    <property type="component" value="Unassembled WGS sequence"/>
</dbReference>
<protein>
    <submittedName>
        <fullName evidence="7">Polysaccharide biosynthesis protein</fullName>
    </submittedName>
</protein>
<evidence type="ECO:0000256" key="1">
    <source>
        <dbReference type="ARBA" id="ARBA00004651"/>
    </source>
</evidence>
<feature type="transmembrane region" description="Helical" evidence="6">
    <location>
        <begin position="103"/>
        <end position="128"/>
    </location>
</feature>
<evidence type="ECO:0000256" key="2">
    <source>
        <dbReference type="ARBA" id="ARBA00022475"/>
    </source>
</evidence>
<dbReference type="PANTHER" id="PTHR30250:SF11">
    <property type="entry name" value="O-ANTIGEN TRANSPORTER-RELATED"/>
    <property type="match status" value="1"/>
</dbReference>
<feature type="transmembrane region" description="Helical" evidence="6">
    <location>
        <begin position="383"/>
        <end position="403"/>
    </location>
</feature>
<keyword evidence="5 6" id="KW-0472">Membrane</keyword>
<comment type="subcellular location">
    <subcellularLocation>
        <location evidence="1">Cell membrane</location>
        <topology evidence="1">Multi-pass membrane protein</topology>
    </subcellularLocation>
</comment>
<feature type="transmembrane region" description="Helical" evidence="6">
    <location>
        <begin position="61"/>
        <end position="83"/>
    </location>
</feature>
<dbReference type="Pfam" id="PF01943">
    <property type="entry name" value="Polysacc_synt"/>
    <property type="match status" value="1"/>
</dbReference>
<organism evidence="7 8">
    <name type="scientific">Paraburkholderia piptadeniae</name>
    <dbReference type="NCBI Taxonomy" id="1701573"/>
    <lineage>
        <taxon>Bacteria</taxon>
        <taxon>Pseudomonadati</taxon>
        <taxon>Pseudomonadota</taxon>
        <taxon>Betaproteobacteria</taxon>
        <taxon>Burkholderiales</taxon>
        <taxon>Burkholderiaceae</taxon>
        <taxon>Paraburkholderia</taxon>
    </lineage>
</organism>
<feature type="transmembrane region" description="Helical" evidence="6">
    <location>
        <begin position="238"/>
        <end position="260"/>
    </location>
</feature>
<dbReference type="InterPro" id="IPR002797">
    <property type="entry name" value="Polysacc_synth"/>
</dbReference>
<keyword evidence="3 6" id="KW-0812">Transmembrane</keyword>
<keyword evidence="2" id="KW-1003">Cell membrane</keyword>
<feature type="transmembrane region" description="Helical" evidence="6">
    <location>
        <begin position="28"/>
        <end position="49"/>
    </location>
</feature>
<dbReference type="AlphaFoldDB" id="A0A1N7SLG7"/>
<accession>A0A1N7SLG7</accession>
<evidence type="ECO:0000256" key="6">
    <source>
        <dbReference type="SAM" id="Phobius"/>
    </source>
</evidence>
<sequence>MRGIRVPAIARIANLTRSPSFARLTSNAGWSVGGALAGRIAALVSAVLLARILGPARYGEYVLVLATVTSVASLSTSGLGLAASKYLGDFHGAIESRRDVGVVVVGMSAFGYAGLSGVALALVAPLLALWHFHHAAMRGLLELGSLAVVPAIVQGVVQGALNGLERFRTNALMTTSSALSLACTVPFCAWLAGAAGALCALIAVTGAWSFYGVWVARAGIDWRGALRTAWLRDETRRFVALGTPVVMSALVMAPINWIALSLLASTPAGFAQVGQFNAAYQWYIGLTFIPAVIAGTVLPVLSRMRASGDGHGFALLTRHSIVANTLVACASSLVVGLVAGRLMALYGAAYRDAAPLLRWLAVAAAANGLNAAIGQIMTASNRLWIGLFVNLLWSAIYLGWASWQVPRVGALGLAQGLVVAYVVHTLIHLGFLRRHVREAAAGERHGRPA</sequence>
<feature type="transmembrane region" description="Helical" evidence="6">
    <location>
        <begin position="356"/>
        <end position="376"/>
    </location>
</feature>
<comment type="caution">
    <text evidence="7">The sequence shown here is derived from an EMBL/GenBank/DDBJ whole genome shotgun (WGS) entry which is preliminary data.</text>
</comment>
<evidence type="ECO:0000256" key="3">
    <source>
        <dbReference type="ARBA" id="ARBA00022692"/>
    </source>
</evidence>
<feature type="transmembrane region" description="Helical" evidence="6">
    <location>
        <begin position="280"/>
        <end position="301"/>
    </location>
</feature>
<name>A0A1N7SLG7_9BURK</name>
<dbReference type="RefSeq" id="WP_087737896.1">
    <property type="nucleotide sequence ID" value="NZ_CYGY02000063.1"/>
</dbReference>
<dbReference type="OrthoDB" id="9127589at2"/>
<evidence type="ECO:0000313" key="8">
    <source>
        <dbReference type="Proteomes" id="UP000195569"/>
    </source>
</evidence>
<evidence type="ECO:0000256" key="5">
    <source>
        <dbReference type="ARBA" id="ARBA00023136"/>
    </source>
</evidence>